<comment type="caution">
    <text evidence="15">The sequence shown here is derived from an EMBL/GenBank/DDBJ whole genome shotgun (WGS) entry which is preliminary data.</text>
</comment>
<protein>
    <recommendedName>
        <fullName evidence="11 12">Protein transport protein BOS1</fullName>
    </recommendedName>
</protein>
<dbReference type="STRING" id="1097556.R4XGD8"/>
<dbReference type="PANTHER" id="PTHR21230:SF1">
    <property type="entry name" value="GOLGI SNAP RECEPTOR COMPLEX MEMBER 2"/>
    <property type="match status" value="1"/>
</dbReference>
<comment type="function">
    <text evidence="12">SNARE required for protein transport between the ER and the Golgi complex.</text>
</comment>
<accession>R4XGD8</accession>
<sequence>MAATAGNNCVKHISVLRKDLEQFSNSAPTTNASIRGQIMTTLTALSSELDRMEGLIKGETNVTKREKSTARNKDLRAQYSELKVSYEQLGRRRDDEVAAQSRQELLGRRPTHNATPENPYANAGQEREQQSRQQGNLNEASALNRMGNTLDEYIESGLASLGDLRDQSTALKGTQKRLRDIAVGLGLSGDTIRLIERRTKGDKWIFYGGCLFTLICFYFILKWFG</sequence>
<feature type="transmembrane region" description="Helical" evidence="14">
    <location>
        <begin position="204"/>
        <end position="224"/>
    </location>
</feature>
<dbReference type="InterPro" id="IPR027027">
    <property type="entry name" value="GOSR2/Membrin/Bos1"/>
</dbReference>
<organism evidence="15 16">
    <name type="scientific">Taphrina deformans (strain PYCC 5710 / ATCC 11124 / CBS 356.35 / IMI 108563 / JCM 9778 / NBRC 8474)</name>
    <name type="common">Peach leaf curl fungus</name>
    <name type="synonym">Lalaria deformans</name>
    <dbReference type="NCBI Taxonomy" id="1097556"/>
    <lineage>
        <taxon>Eukaryota</taxon>
        <taxon>Fungi</taxon>
        <taxon>Dikarya</taxon>
        <taxon>Ascomycota</taxon>
        <taxon>Taphrinomycotina</taxon>
        <taxon>Taphrinomycetes</taxon>
        <taxon>Taphrinales</taxon>
        <taxon>Taphrinaceae</taxon>
        <taxon>Taphrina</taxon>
    </lineage>
</organism>
<comment type="subcellular location">
    <subcellularLocation>
        <location evidence="1">Endoplasmic reticulum membrane</location>
        <topology evidence="1">Single-pass type IV membrane protein</topology>
    </subcellularLocation>
    <subcellularLocation>
        <location evidence="2">Golgi apparatus membrane</location>
        <topology evidence="2">Single-pass type IV membrane protein</topology>
    </subcellularLocation>
</comment>
<gene>
    <name evidence="15" type="ORF">TAPDE_005214</name>
</gene>
<keyword evidence="3 12" id="KW-0813">Transport</keyword>
<name>R4XGD8_TAPDE</name>
<dbReference type="GO" id="GO:0006888">
    <property type="term" value="P:endoplasmic reticulum to Golgi vesicle-mediated transport"/>
    <property type="evidence" value="ECO:0007669"/>
    <property type="project" value="TreeGrafter"/>
</dbReference>
<keyword evidence="6 12" id="KW-0653">Protein transport</keyword>
<evidence type="ECO:0000313" key="16">
    <source>
        <dbReference type="Proteomes" id="UP000013776"/>
    </source>
</evidence>
<keyword evidence="9 12" id="KW-0472">Membrane</keyword>
<keyword evidence="16" id="KW-1185">Reference proteome</keyword>
<dbReference type="GO" id="GO:0031902">
    <property type="term" value="C:late endosome membrane"/>
    <property type="evidence" value="ECO:0007669"/>
    <property type="project" value="TreeGrafter"/>
</dbReference>
<evidence type="ECO:0000256" key="2">
    <source>
        <dbReference type="ARBA" id="ARBA00004409"/>
    </source>
</evidence>
<comment type="similarity">
    <text evidence="10 12">Belongs to the BOS1 family.</text>
</comment>
<dbReference type="GO" id="GO:0000139">
    <property type="term" value="C:Golgi membrane"/>
    <property type="evidence" value="ECO:0007669"/>
    <property type="project" value="UniProtKB-SubCell"/>
</dbReference>
<evidence type="ECO:0000256" key="13">
    <source>
        <dbReference type="SAM" id="MobiDB-lite"/>
    </source>
</evidence>
<dbReference type="AlphaFoldDB" id="R4XGD8"/>
<dbReference type="PIRSF" id="PIRSF028865">
    <property type="entry name" value="Membrin-2"/>
    <property type="match status" value="1"/>
</dbReference>
<dbReference type="GO" id="GO:0000149">
    <property type="term" value="F:SNARE binding"/>
    <property type="evidence" value="ECO:0007669"/>
    <property type="project" value="TreeGrafter"/>
</dbReference>
<proteinExistence type="inferred from homology"/>
<evidence type="ECO:0000256" key="9">
    <source>
        <dbReference type="ARBA" id="ARBA00023136"/>
    </source>
</evidence>
<feature type="region of interest" description="Disordered" evidence="13">
    <location>
        <begin position="90"/>
        <end position="136"/>
    </location>
</feature>
<evidence type="ECO:0000256" key="8">
    <source>
        <dbReference type="ARBA" id="ARBA00023034"/>
    </source>
</evidence>
<dbReference type="GO" id="GO:0015031">
    <property type="term" value="P:protein transport"/>
    <property type="evidence" value="ECO:0007669"/>
    <property type="project" value="UniProtKB-KW"/>
</dbReference>
<dbReference type="GO" id="GO:0031201">
    <property type="term" value="C:SNARE complex"/>
    <property type="evidence" value="ECO:0007669"/>
    <property type="project" value="TreeGrafter"/>
</dbReference>
<dbReference type="GO" id="GO:0005789">
    <property type="term" value="C:endoplasmic reticulum membrane"/>
    <property type="evidence" value="ECO:0007669"/>
    <property type="project" value="UniProtKB-SubCell"/>
</dbReference>
<evidence type="ECO:0000256" key="3">
    <source>
        <dbReference type="ARBA" id="ARBA00022448"/>
    </source>
</evidence>
<keyword evidence="4 14" id="KW-0812">Transmembrane</keyword>
<keyword evidence="7 14" id="KW-1133">Transmembrane helix</keyword>
<keyword evidence="8" id="KW-0333">Golgi apparatus</keyword>
<evidence type="ECO:0000256" key="4">
    <source>
        <dbReference type="ARBA" id="ARBA00022692"/>
    </source>
</evidence>
<evidence type="ECO:0000256" key="10">
    <source>
        <dbReference type="ARBA" id="ARBA00037983"/>
    </source>
</evidence>
<evidence type="ECO:0000256" key="11">
    <source>
        <dbReference type="ARBA" id="ARBA00040957"/>
    </source>
</evidence>
<dbReference type="OrthoDB" id="158360at2759"/>
<dbReference type="VEuPathDB" id="FungiDB:TAPDE_005214"/>
<evidence type="ECO:0000256" key="1">
    <source>
        <dbReference type="ARBA" id="ARBA00004163"/>
    </source>
</evidence>
<dbReference type="CDD" id="cd15863">
    <property type="entry name" value="SNARE_GS27"/>
    <property type="match status" value="1"/>
</dbReference>
<dbReference type="PANTHER" id="PTHR21230">
    <property type="entry name" value="VESICLE TRANSPORT V-SNARE PROTEIN VTI1-RELATED"/>
    <property type="match status" value="1"/>
</dbReference>
<dbReference type="GO" id="GO:0005484">
    <property type="term" value="F:SNAP receptor activity"/>
    <property type="evidence" value="ECO:0007669"/>
    <property type="project" value="InterPro"/>
</dbReference>
<evidence type="ECO:0000256" key="14">
    <source>
        <dbReference type="SAM" id="Phobius"/>
    </source>
</evidence>
<dbReference type="eggNOG" id="KOG3251">
    <property type="taxonomic scope" value="Eukaryota"/>
</dbReference>
<dbReference type="EMBL" id="CAHR02000289">
    <property type="protein sequence ID" value="CCG84702.1"/>
    <property type="molecule type" value="Genomic_DNA"/>
</dbReference>
<keyword evidence="5" id="KW-0931">ER-Golgi transport</keyword>
<evidence type="ECO:0000256" key="7">
    <source>
        <dbReference type="ARBA" id="ARBA00022989"/>
    </source>
</evidence>
<evidence type="ECO:0000256" key="12">
    <source>
        <dbReference type="PIRNR" id="PIRNR028865"/>
    </source>
</evidence>
<evidence type="ECO:0000256" key="6">
    <source>
        <dbReference type="ARBA" id="ARBA00022927"/>
    </source>
</evidence>
<dbReference type="GO" id="GO:0006906">
    <property type="term" value="P:vesicle fusion"/>
    <property type="evidence" value="ECO:0007669"/>
    <property type="project" value="TreeGrafter"/>
</dbReference>
<reference evidence="15 16" key="1">
    <citation type="journal article" date="2013" name="MBio">
        <title>Genome sequencing of the plant pathogen Taphrina deformans, the causal agent of peach leaf curl.</title>
        <authorList>
            <person name="Cisse O.H."/>
            <person name="Almeida J.M.G.C.F."/>
            <person name="Fonseca A."/>
            <person name="Kumar A.A."/>
            <person name="Salojaervi J."/>
            <person name="Overmyer K."/>
            <person name="Hauser P.M."/>
            <person name="Pagni M."/>
        </authorList>
    </citation>
    <scope>NUCLEOTIDE SEQUENCE [LARGE SCALE GENOMIC DNA]</scope>
    <source>
        <strain evidence="16">PYCC 5710 / ATCC 11124 / CBS 356.35 / IMI 108563 / JCM 9778 / NBRC 8474</strain>
    </source>
</reference>
<dbReference type="Proteomes" id="UP000013776">
    <property type="component" value="Unassembled WGS sequence"/>
</dbReference>
<evidence type="ECO:0000256" key="5">
    <source>
        <dbReference type="ARBA" id="ARBA00022892"/>
    </source>
</evidence>
<evidence type="ECO:0000313" key="15">
    <source>
        <dbReference type="EMBL" id="CCG84702.1"/>
    </source>
</evidence>
<dbReference type="Pfam" id="PF12352">
    <property type="entry name" value="V-SNARE_C"/>
    <property type="match status" value="1"/>
</dbReference>
<dbReference type="GO" id="GO:0012507">
    <property type="term" value="C:ER to Golgi transport vesicle membrane"/>
    <property type="evidence" value="ECO:0007669"/>
    <property type="project" value="TreeGrafter"/>
</dbReference>